<protein>
    <recommendedName>
        <fullName evidence="4">Flp family type IVb pilin</fullName>
    </recommendedName>
</protein>
<name>A0A7W2EJ87_9BURK</name>
<gene>
    <name evidence="2" type="ORF">H3H36_16475</name>
</gene>
<dbReference type="RefSeq" id="WP_182219185.1">
    <property type="nucleotide sequence ID" value="NZ_JACEZS010000014.1"/>
</dbReference>
<dbReference type="Proteomes" id="UP000566711">
    <property type="component" value="Unassembled WGS sequence"/>
</dbReference>
<feature type="transmembrane region" description="Helical" evidence="1">
    <location>
        <begin position="23"/>
        <end position="44"/>
    </location>
</feature>
<comment type="caution">
    <text evidence="2">The sequence shown here is derived from an EMBL/GenBank/DDBJ whole genome shotgun (WGS) entry which is preliminary data.</text>
</comment>
<dbReference type="AlphaFoldDB" id="A0A7W2EJ87"/>
<accession>A0A7W2EJ87</accession>
<organism evidence="2 3">
    <name type="scientific">Rugamonas fusca</name>
    <dbReference type="NCBI Taxonomy" id="2758568"/>
    <lineage>
        <taxon>Bacteria</taxon>
        <taxon>Pseudomonadati</taxon>
        <taxon>Pseudomonadota</taxon>
        <taxon>Betaproteobacteria</taxon>
        <taxon>Burkholderiales</taxon>
        <taxon>Oxalobacteraceae</taxon>
        <taxon>Telluria group</taxon>
        <taxon>Rugamonas</taxon>
    </lineage>
</organism>
<reference evidence="2 3" key="1">
    <citation type="submission" date="2020-07" db="EMBL/GenBank/DDBJ databases">
        <title>Novel species isolated from subtropical streams in China.</title>
        <authorList>
            <person name="Lu H."/>
        </authorList>
    </citation>
    <scope>NUCLEOTIDE SEQUENCE [LARGE SCALE GENOMIC DNA]</scope>
    <source>
        <strain evidence="2 3">FT3S</strain>
    </source>
</reference>
<evidence type="ECO:0000256" key="1">
    <source>
        <dbReference type="SAM" id="Phobius"/>
    </source>
</evidence>
<keyword evidence="1" id="KW-0472">Membrane</keyword>
<keyword evidence="1" id="KW-1133">Transmembrane helix</keyword>
<sequence length="48" mass="5295">MRDIDPSPTPWQRFLRGESGATFYETVLVASLIAVVCVIVLLALGKNF</sequence>
<evidence type="ECO:0008006" key="4">
    <source>
        <dbReference type="Google" id="ProtNLM"/>
    </source>
</evidence>
<evidence type="ECO:0000313" key="3">
    <source>
        <dbReference type="Proteomes" id="UP000566711"/>
    </source>
</evidence>
<dbReference type="EMBL" id="JACEZS010000014">
    <property type="protein sequence ID" value="MBA5606954.1"/>
    <property type="molecule type" value="Genomic_DNA"/>
</dbReference>
<keyword evidence="3" id="KW-1185">Reference proteome</keyword>
<keyword evidence="1" id="KW-0812">Transmembrane</keyword>
<evidence type="ECO:0000313" key="2">
    <source>
        <dbReference type="EMBL" id="MBA5606954.1"/>
    </source>
</evidence>
<proteinExistence type="predicted"/>